<name>Q02DB6_SOLUE</name>
<organism evidence="2">
    <name type="scientific">Solibacter usitatus (strain Ellin6076)</name>
    <dbReference type="NCBI Taxonomy" id="234267"/>
    <lineage>
        <taxon>Bacteria</taxon>
        <taxon>Pseudomonadati</taxon>
        <taxon>Acidobacteriota</taxon>
        <taxon>Terriglobia</taxon>
        <taxon>Bryobacterales</taxon>
        <taxon>Solibacteraceae</taxon>
        <taxon>Candidatus Solibacter</taxon>
    </lineage>
</organism>
<dbReference type="KEGG" id="sus:Acid_1415"/>
<reference evidence="2" key="1">
    <citation type="submission" date="2006-10" db="EMBL/GenBank/DDBJ databases">
        <title>Complete sequence of Solibacter usitatus Ellin6076.</title>
        <authorList>
            <consortium name="US DOE Joint Genome Institute"/>
            <person name="Copeland A."/>
            <person name="Lucas S."/>
            <person name="Lapidus A."/>
            <person name="Barry K."/>
            <person name="Detter J.C."/>
            <person name="Glavina del Rio T."/>
            <person name="Hammon N."/>
            <person name="Israni S."/>
            <person name="Dalin E."/>
            <person name="Tice H."/>
            <person name="Pitluck S."/>
            <person name="Thompson L.S."/>
            <person name="Brettin T."/>
            <person name="Bruce D."/>
            <person name="Han C."/>
            <person name="Tapia R."/>
            <person name="Gilna P."/>
            <person name="Schmutz J."/>
            <person name="Larimer F."/>
            <person name="Land M."/>
            <person name="Hauser L."/>
            <person name="Kyrpides N."/>
            <person name="Mikhailova N."/>
            <person name="Janssen P.H."/>
            <person name="Kuske C.R."/>
            <person name="Richardson P."/>
        </authorList>
    </citation>
    <scope>NUCLEOTIDE SEQUENCE</scope>
    <source>
        <strain evidence="2">Ellin6076</strain>
    </source>
</reference>
<dbReference type="AlphaFoldDB" id="Q02DB6"/>
<dbReference type="HOGENOM" id="CLU_2036512_0_0_0"/>
<evidence type="ECO:0000313" key="2">
    <source>
        <dbReference type="EMBL" id="ABJ82408.1"/>
    </source>
</evidence>
<sequence>MAGAAASDGPELAPAITSWTSASYPPAAAAGKKYHERDTRAEPDRSLNCHIHSVSPFSTYRRDLVPGMNPAKPALPPGLDSGYRVGFRDRRRFRKIIIIPPAAIHIPACMSVSLIVCSLLC</sequence>
<dbReference type="InParanoid" id="Q02DB6"/>
<keyword evidence="1" id="KW-0812">Transmembrane</keyword>
<accession>Q02DB6</accession>
<dbReference type="STRING" id="234267.Acid_1415"/>
<gene>
    <name evidence="2" type="ordered locus">Acid_1415</name>
</gene>
<keyword evidence="1" id="KW-0472">Membrane</keyword>
<proteinExistence type="predicted"/>
<keyword evidence="1" id="KW-1133">Transmembrane helix</keyword>
<feature type="transmembrane region" description="Helical" evidence="1">
    <location>
        <begin position="96"/>
        <end position="116"/>
    </location>
</feature>
<dbReference type="EMBL" id="CP000473">
    <property type="protein sequence ID" value="ABJ82408.1"/>
    <property type="molecule type" value="Genomic_DNA"/>
</dbReference>
<protein>
    <submittedName>
        <fullName evidence="2">Uncharacterized protein</fullName>
    </submittedName>
</protein>
<evidence type="ECO:0000256" key="1">
    <source>
        <dbReference type="SAM" id="Phobius"/>
    </source>
</evidence>